<accession>D9Q191</accession>
<dbReference type="AlphaFoldDB" id="D9Q191"/>
<dbReference type="InterPro" id="IPR029044">
    <property type="entry name" value="Nucleotide-diphossugar_trans"/>
</dbReference>
<feature type="domain" description="Glycosyltransferase 2-like" evidence="1">
    <location>
        <begin position="16"/>
        <end position="97"/>
    </location>
</feature>
<sequence>MVAVASQGLCLYGTVLNSVDTVERSIRSVYRPDAEIVVVDGGSRDSTYERLLEIAKDYNVKVYRLPGSSRGRGRDYALRMCPEGSYAAYFDLDDEYNAYFHRAIEWGMATGSQRPLYYLVKRDYAVARGGWRDLNVAEDVEFFARVGLDFHVPVLFRRPLSGPRRGSLMGDARRYVRGTLGAVSRSVRNVVDLIRGNGFKYGELASLPYIRRRPYLLVAPVPLIYTMALVKGIYRYDPLLNNHDLMFKYMVSGLVDPIKEVGADDDHAVFSVPLSTASRLGFNWVVAKVRSANLKPYTCSQGGSKVLIGVTSSGALASVGFRDCDEVDSP</sequence>
<reference evidence="2 3" key="1">
    <citation type="journal article" date="2010" name="Appl. Environ. Microbiol.">
        <title>The genome sequence of the crenarchaeon Acidilobus saccharovorans supports a new order, Acidilobales, and suggests an important ecological role in terrestrial acidic hot springs.</title>
        <authorList>
            <person name="Mardanov A.V."/>
            <person name="Svetlitchnyi V.A."/>
            <person name="Beletsky A.V."/>
            <person name="Prokofeva M.I."/>
            <person name="Bonch-Osmolovskaya E.A."/>
            <person name="Ravin N.V."/>
            <person name="Skryabin K.G."/>
        </authorList>
    </citation>
    <scope>NUCLEOTIDE SEQUENCE [LARGE SCALE GENOMIC DNA]</scope>
    <source>
        <strain evidence="3">DSM 16705 / JCM 18335 / VKM B-2471 / 345-15</strain>
    </source>
</reference>
<gene>
    <name evidence="2" type="ordered locus">ASAC_0673</name>
</gene>
<dbReference type="STRING" id="666510.ASAC_0673"/>
<evidence type="ECO:0000259" key="1">
    <source>
        <dbReference type="Pfam" id="PF00535"/>
    </source>
</evidence>
<dbReference type="Gene3D" id="3.90.550.10">
    <property type="entry name" value="Spore Coat Polysaccharide Biosynthesis Protein SpsA, Chain A"/>
    <property type="match status" value="1"/>
</dbReference>
<dbReference type="HOGENOM" id="CLU_840925_0_0_2"/>
<dbReference type="Proteomes" id="UP000000346">
    <property type="component" value="Chromosome"/>
</dbReference>
<dbReference type="GO" id="GO:0016740">
    <property type="term" value="F:transferase activity"/>
    <property type="evidence" value="ECO:0007669"/>
    <property type="project" value="UniProtKB-KW"/>
</dbReference>
<evidence type="ECO:0000313" key="3">
    <source>
        <dbReference type="Proteomes" id="UP000000346"/>
    </source>
</evidence>
<protein>
    <submittedName>
        <fullName evidence="2">Glycosyltransferase</fullName>
    </submittedName>
</protein>
<proteinExistence type="predicted"/>
<organism evidence="2 3">
    <name type="scientific">Acidilobus saccharovorans (strain DSM 16705 / JCM 18335 / VKM B-2471 / 345-15)</name>
    <dbReference type="NCBI Taxonomy" id="666510"/>
    <lineage>
        <taxon>Archaea</taxon>
        <taxon>Thermoproteota</taxon>
        <taxon>Thermoprotei</taxon>
        <taxon>Acidilobales</taxon>
        <taxon>Acidilobaceae</taxon>
        <taxon>Acidilobus</taxon>
    </lineage>
</organism>
<dbReference type="InterPro" id="IPR001173">
    <property type="entry name" value="Glyco_trans_2-like"/>
</dbReference>
<dbReference type="InParanoid" id="D9Q191"/>
<dbReference type="Pfam" id="PF00535">
    <property type="entry name" value="Glycos_transf_2"/>
    <property type="match status" value="1"/>
</dbReference>
<evidence type="ECO:0000313" key="2">
    <source>
        <dbReference type="EMBL" id="ADL19079.1"/>
    </source>
</evidence>
<keyword evidence="2" id="KW-0808">Transferase</keyword>
<dbReference type="CDD" id="cd00761">
    <property type="entry name" value="Glyco_tranf_GTA_type"/>
    <property type="match status" value="1"/>
</dbReference>
<dbReference type="EMBL" id="CP001742">
    <property type="protein sequence ID" value="ADL19079.1"/>
    <property type="molecule type" value="Genomic_DNA"/>
</dbReference>
<dbReference type="SUPFAM" id="SSF53448">
    <property type="entry name" value="Nucleotide-diphospho-sugar transferases"/>
    <property type="match status" value="1"/>
</dbReference>
<keyword evidence="3" id="KW-1185">Reference proteome</keyword>
<dbReference type="KEGG" id="asc:ASAC_0673"/>
<name>D9Q191_ACIS3</name>
<dbReference type="eggNOG" id="arCOG05398">
    <property type="taxonomic scope" value="Archaea"/>
</dbReference>